<evidence type="ECO:0000256" key="1">
    <source>
        <dbReference type="ARBA" id="ARBA00002920"/>
    </source>
</evidence>
<accession>A0A5B7FPE1</accession>
<evidence type="ECO:0000256" key="11">
    <source>
        <dbReference type="ARBA" id="ARBA00022990"/>
    </source>
</evidence>
<keyword evidence="17" id="KW-0830">Ubiquinone</keyword>
<keyword evidence="7" id="KW-0597">Phosphoprotein</keyword>
<proteinExistence type="inferred from homology"/>
<keyword evidence="18" id="KW-1185">Reference proteome</keyword>
<comment type="caution">
    <text evidence="17">The sequence shown here is derived from an EMBL/GenBank/DDBJ whole genome shotgun (WGS) entry which is preliminary data.</text>
</comment>
<keyword evidence="11" id="KW-0007">Acetylation</keyword>
<dbReference type="Pfam" id="PF05347">
    <property type="entry name" value="Complex1_LYR"/>
    <property type="match status" value="1"/>
</dbReference>
<evidence type="ECO:0000256" key="8">
    <source>
        <dbReference type="ARBA" id="ARBA00022660"/>
    </source>
</evidence>
<evidence type="ECO:0000256" key="14">
    <source>
        <dbReference type="ARBA" id="ARBA00030192"/>
    </source>
</evidence>
<organism evidence="17 18">
    <name type="scientific">Portunus trituberculatus</name>
    <name type="common">Swimming crab</name>
    <name type="synonym">Neptunus trituberculatus</name>
    <dbReference type="NCBI Taxonomy" id="210409"/>
    <lineage>
        <taxon>Eukaryota</taxon>
        <taxon>Metazoa</taxon>
        <taxon>Ecdysozoa</taxon>
        <taxon>Arthropoda</taxon>
        <taxon>Crustacea</taxon>
        <taxon>Multicrustacea</taxon>
        <taxon>Malacostraca</taxon>
        <taxon>Eumalacostraca</taxon>
        <taxon>Eucarida</taxon>
        <taxon>Decapoda</taxon>
        <taxon>Pleocyemata</taxon>
        <taxon>Brachyura</taxon>
        <taxon>Eubrachyura</taxon>
        <taxon>Portunoidea</taxon>
        <taxon>Portunidae</taxon>
        <taxon>Portuninae</taxon>
        <taxon>Portunus</taxon>
    </lineage>
</organism>
<dbReference type="InterPro" id="IPR008011">
    <property type="entry name" value="Complex1_LYR_dom"/>
</dbReference>
<name>A0A5B7FPE1_PORTR</name>
<evidence type="ECO:0000256" key="7">
    <source>
        <dbReference type="ARBA" id="ARBA00022553"/>
    </source>
</evidence>
<keyword evidence="10" id="KW-0249">Electron transport</keyword>
<evidence type="ECO:0000256" key="9">
    <source>
        <dbReference type="ARBA" id="ARBA00022792"/>
    </source>
</evidence>
<dbReference type="PANTHER" id="PTHR12868">
    <property type="entry name" value="NADH-UBIQUINONE OXIDOREDUCTASE B22 SUBUNIT"/>
    <property type="match status" value="1"/>
</dbReference>
<evidence type="ECO:0000313" key="17">
    <source>
        <dbReference type="EMBL" id="MPC47139.1"/>
    </source>
</evidence>
<protein>
    <recommendedName>
        <fullName evidence="5">NADH dehydrogenase [ubiquinone] 1 beta subcomplex subunit 9</fullName>
    </recommendedName>
    <alternativeName>
        <fullName evidence="14">Complex I-B22</fullName>
    </alternativeName>
    <alternativeName>
        <fullName evidence="15">NADH-ubiquinone oxidoreductase B22 subunit</fullName>
    </alternativeName>
</protein>
<comment type="similarity">
    <text evidence="3">Belongs to the complex I LYR family.</text>
</comment>
<dbReference type="CDD" id="cd20263">
    <property type="entry name" value="Complex1_LYR_NDUFB9_LYRM3"/>
    <property type="match status" value="1"/>
</dbReference>
<sequence>MIPSKCLEGMLYQRKETKTAARGLKKRKKQLVRSTPLVCRESSSRSPAEMSHLVTRVTTHSRKVCSLYKRSLRNLEAWYDRRYMYRYRAVLLRARFDENKDIKDMRVAQQLLDEGEKELFSVIHYQPRQFAYSPGGVAHGREVVPPDWVLDYWHPMEKAAYPEYFARREQRKKEYVEWWEKTYGKPAEPAH</sequence>
<evidence type="ECO:0000256" key="10">
    <source>
        <dbReference type="ARBA" id="ARBA00022982"/>
    </source>
</evidence>
<comment type="function">
    <text evidence="1">Accessory subunit of the mitochondrial membrane respiratory chain NADH dehydrogenase (Complex I), that is believed to be not involved in catalysis. Complex I functions in the transfer of electrons from NADH to the respiratory chain. The immediate electron acceptor for the enzyme is believed to be ubiquinone.</text>
</comment>
<dbReference type="PANTHER" id="PTHR12868:SF0">
    <property type="entry name" value="NADH DEHYDROGENASE [UBIQUINONE] 1 BETA SUBCOMPLEX SUBUNIT 9"/>
    <property type="match status" value="1"/>
</dbReference>
<evidence type="ECO:0000256" key="5">
    <source>
        <dbReference type="ARBA" id="ARBA00018684"/>
    </source>
</evidence>
<evidence type="ECO:0000256" key="2">
    <source>
        <dbReference type="ARBA" id="ARBA00004443"/>
    </source>
</evidence>
<evidence type="ECO:0000256" key="6">
    <source>
        <dbReference type="ARBA" id="ARBA00022448"/>
    </source>
</evidence>
<evidence type="ECO:0000256" key="3">
    <source>
        <dbReference type="ARBA" id="ARBA00009508"/>
    </source>
</evidence>
<comment type="subcellular location">
    <subcellularLocation>
        <location evidence="2">Mitochondrion inner membrane</location>
        <topology evidence="2">Peripheral membrane protein</topology>
        <orientation evidence="2">Matrix side</orientation>
    </subcellularLocation>
</comment>
<evidence type="ECO:0000313" key="18">
    <source>
        <dbReference type="Proteomes" id="UP000324222"/>
    </source>
</evidence>
<evidence type="ECO:0000256" key="4">
    <source>
        <dbReference type="ARBA" id="ARBA00011790"/>
    </source>
</evidence>
<evidence type="ECO:0000256" key="12">
    <source>
        <dbReference type="ARBA" id="ARBA00023128"/>
    </source>
</evidence>
<dbReference type="GO" id="GO:0005743">
    <property type="term" value="C:mitochondrial inner membrane"/>
    <property type="evidence" value="ECO:0007669"/>
    <property type="project" value="UniProtKB-SubCell"/>
</dbReference>
<dbReference type="InterPro" id="IPR045292">
    <property type="entry name" value="Complex1_LYR_NDUFB9_LYRM3"/>
</dbReference>
<dbReference type="Proteomes" id="UP000324222">
    <property type="component" value="Unassembled WGS sequence"/>
</dbReference>
<dbReference type="InterPro" id="IPR033034">
    <property type="entry name" value="NDUFB9"/>
</dbReference>
<dbReference type="OrthoDB" id="13598at2759"/>
<keyword evidence="12" id="KW-0496">Mitochondrion</keyword>
<keyword evidence="9" id="KW-0999">Mitochondrion inner membrane</keyword>
<feature type="domain" description="Complex 1 LYR protein" evidence="16">
    <location>
        <begin position="62"/>
        <end position="119"/>
    </location>
</feature>
<evidence type="ECO:0000259" key="16">
    <source>
        <dbReference type="Pfam" id="PF05347"/>
    </source>
</evidence>
<dbReference type="GO" id="GO:0006120">
    <property type="term" value="P:mitochondrial electron transport, NADH to ubiquinone"/>
    <property type="evidence" value="ECO:0007669"/>
    <property type="project" value="InterPro"/>
</dbReference>
<keyword evidence="13" id="KW-0472">Membrane</keyword>
<dbReference type="AlphaFoldDB" id="A0A5B7FPE1"/>
<dbReference type="EMBL" id="VSRR010007574">
    <property type="protein sequence ID" value="MPC47139.1"/>
    <property type="molecule type" value="Genomic_DNA"/>
</dbReference>
<comment type="subunit">
    <text evidence="4">Mammalian complex I is composed of 45 different subunits.</text>
</comment>
<evidence type="ECO:0000256" key="15">
    <source>
        <dbReference type="ARBA" id="ARBA00032528"/>
    </source>
</evidence>
<keyword evidence="6" id="KW-0813">Transport</keyword>
<reference evidence="17 18" key="1">
    <citation type="submission" date="2019-05" db="EMBL/GenBank/DDBJ databases">
        <title>Another draft genome of Portunus trituberculatus and its Hox gene families provides insights of decapod evolution.</title>
        <authorList>
            <person name="Jeong J.-H."/>
            <person name="Song I."/>
            <person name="Kim S."/>
            <person name="Choi T."/>
            <person name="Kim D."/>
            <person name="Ryu S."/>
            <person name="Kim W."/>
        </authorList>
    </citation>
    <scope>NUCLEOTIDE SEQUENCE [LARGE SCALE GENOMIC DNA]</scope>
    <source>
        <tissue evidence="17">Muscle</tissue>
    </source>
</reference>
<gene>
    <name evidence="17" type="primary">Ndufb9</name>
    <name evidence="17" type="ORF">E2C01_040875</name>
</gene>
<keyword evidence="8" id="KW-0679">Respiratory chain</keyword>
<evidence type="ECO:0000256" key="13">
    <source>
        <dbReference type="ARBA" id="ARBA00023136"/>
    </source>
</evidence>